<dbReference type="GO" id="GO:0034628">
    <property type="term" value="P:'de novo' NAD+ biosynthetic process from L-aspartate"/>
    <property type="evidence" value="ECO:0007669"/>
    <property type="project" value="TreeGrafter"/>
</dbReference>
<evidence type="ECO:0000256" key="12">
    <source>
        <dbReference type="PIRSR" id="PIRSR000171-1"/>
    </source>
</evidence>
<dbReference type="OrthoDB" id="9806724at2"/>
<dbReference type="NCBIfam" id="NF005978">
    <property type="entry name" value="PRK08071.1"/>
    <property type="match status" value="1"/>
</dbReference>
<evidence type="ECO:0000256" key="11">
    <source>
        <dbReference type="NCBIfam" id="TIGR00551"/>
    </source>
</evidence>
<dbReference type="InterPro" id="IPR003953">
    <property type="entry name" value="FAD-dep_OxRdtase_2_FAD-bd"/>
</dbReference>
<evidence type="ECO:0000256" key="3">
    <source>
        <dbReference type="ARBA" id="ARBA00008562"/>
    </source>
</evidence>
<comment type="caution">
    <text evidence="16">The sequence shown here is derived from an EMBL/GenBank/DDBJ whole genome shotgun (WGS) entry which is preliminary data.</text>
</comment>
<evidence type="ECO:0000313" key="17">
    <source>
        <dbReference type="Proteomes" id="UP000295788"/>
    </source>
</evidence>
<comment type="cofactor">
    <cofactor evidence="1 13">
        <name>FAD</name>
        <dbReference type="ChEBI" id="CHEBI:57692"/>
    </cofactor>
</comment>
<evidence type="ECO:0000256" key="4">
    <source>
        <dbReference type="ARBA" id="ARBA00012173"/>
    </source>
</evidence>
<proteinExistence type="inferred from homology"/>
<dbReference type="InterPro" id="IPR037099">
    <property type="entry name" value="Fum_R/Succ_DH_flav-like_C_sf"/>
</dbReference>
<organism evidence="16 17">
    <name type="scientific">Tepidibacillus fermentans</name>
    <dbReference type="NCBI Taxonomy" id="1281767"/>
    <lineage>
        <taxon>Bacteria</taxon>
        <taxon>Bacillati</taxon>
        <taxon>Bacillota</taxon>
        <taxon>Bacilli</taxon>
        <taxon>Bacillales</taxon>
        <taxon>Bacillaceae</taxon>
        <taxon>Tepidibacillus</taxon>
    </lineage>
</organism>
<evidence type="ECO:0000256" key="7">
    <source>
        <dbReference type="ARBA" id="ARBA00022642"/>
    </source>
</evidence>
<dbReference type="InterPro" id="IPR027477">
    <property type="entry name" value="Succ_DH/fumarate_Rdtase_cat_sf"/>
</dbReference>
<keyword evidence="7 13" id="KW-0662">Pyridine nucleotide biosynthesis</keyword>
<reference evidence="16 17" key="1">
    <citation type="submission" date="2019-03" db="EMBL/GenBank/DDBJ databases">
        <title>Genomic Encyclopedia of Type Strains, Phase IV (KMG-IV): sequencing the most valuable type-strain genomes for metagenomic binning, comparative biology and taxonomic classification.</title>
        <authorList>
            <person name="Goeker M."/>
        </authorList>
    </citation>
    <scope>NUCLEOTIDE SEQUENCE [LARGE SCALE GENOMIC DNA]</scope>
    <source>
        <strain evidence="16 17">DSM 23802</strain>
    </source>
</reference>
<dbReference type="FunFam" id="3.90.700.10:FF:000002">
    <property type="entry name" value="L-aspartate oxidase"/>
    <property type="match status" value="1"/>
</dbReference>
<dbReference type="AlphaFoldDB" id="A0A4R3KI35"/>
<evidence type="ECO:0000313" key="16">
    <source>
        <dbReference type="EMBL" id="TCS83173.1"/>
    </source>
</evidence>
<name>A0A4R3KI35_9BACI</name>
<gene>
    <name evidence="16" type="ORF">EDD72_106101</name>
</gene>
<dbReference type="GO" id="GO:0005737">
    <property type="term" value="C:cytoplasm"/>
    <property type="evidence" value="ECO:0007669"/>
    <property type="project" value="UniProtKB-SubCell"/>
</dbReference>
<dbReference type="RefSeq" id="WP_132768146.1">
    <property type="nucleotide sequence ID" value="NZ_SMAB01000006.1"/>
</dbReference>
<evidence type="ECO:0000259" key="14">
    <source>
        <dbReference type="Pfam" id="PF00890"/>
    </source>
</evidence>
<comment type="subcellular location">
    <subcellularLocation>
        <location evidence="13">Cytoplasm</location>
    </subcellularLocation>
</comment>
<feature type="domain" description="Fumarate reductase/succinate dehydrogenase flavoprotein-like C-terminal" evidence="15">
    <location>
        <begin position="418"/>
        <end position="516"/>
    </location>
</feature>
<dbReference type="Pfam" id="PF00890">
    <property type="entry name" value="FAD_binding_2"/>
    <property type="match status" value="1"/>
</dbReference>
<keyword evidence="17" id="KW-1185">Reference proteome</keyword>
<dbReference type="PANTHER" id="PTHR42716:SF2">
    <property type="entry name" value="L-ASPARTATE OXIDASE, CHLOROPLASTIC"/>
    <property type="match status" value="1"/>
</dbReference>
<dbReference type="NCBIfam" id="TIGR00551">
    <property type="entry name" value="nadB"/>
    <property type="match status" value="1"/>
</dbReference>
<dbReference type="InterPro" id="IPR015939">
    <property type="entry name" value="Fum_Rdtase/Succ_DH_flav-like_C"/>
</dbReference>
<evidence type="ECO:0000256" key="10">
    <source>
        <dbReference type="ARBA" id="ARBA00048305"/>
    </source>
</evidence>
<evidence type="ECO:0000256" key="8">
    <source>
        <dbReference type="ARBA" id="ARBA00022827"/>
    </source>
</evidence>
<keyword evidence="6 13" id="KW-0285">Flavoprotein</keyword>
<keyword evidence="8 13" id="KW-0274">FAD</keyword>
<dbReference type="SUPFAM" id="SSF46977">
    <property type="entry name" value="Succinate dehydrogenase/fumarate reductase flavoprotein C-terminal domain"/>
    <property type="match status" value="1"/>
</dbReference>
<comment type="function">
    <text evidence="13">Catalyzes the oxidation of L-aspartate to iminoaspartate.</text>
</comment>
<dbReference type="Gene3D" id="1.20.58.100">
    <property type="entry name" value="Fumarate reductase/succinate dehydrogenase flavoprotein-like, C-terminal domain"/>
    <property type="match status" value="1"/>
</dbReference>
<dbReference type="SUPFAM" id="SSF56425">
    <property type="entry name" value="Succinate dehydrogenase/fumarate reductase flavoprotein, catalytic domain"/>
    <property type="match status" value="1"/>
</dbReference>
<evidence type="ECO:0000256" key="6">
    <source>
        <dbReference type="ARBA" id="ARBA00022630"/>
    </source>
</evidence>
<dbReference type="UniPathway" id="UPA00253">
    <property type="reaction ID" value="UER00326"/>
</dbReference>
<protein>
    <recommendedName>
        <fullName evidence="5 11">L-aspartate oxidase</fullName>
        <ecNumber evidence="4 11">1.4.3.16</ecNumber>
    </recommendedName>
</protein>
<comment type="pathway">
    <text evidence="2 13">Cofactor biosynthesis; NAD(+) biosynthesis; iminoaspartate from L-aspartate (oxidase route): step 1/1.</text>
</comment>
<evidence type="ECO:0000256" key="5">
    <source>
        <dbReference type="ARBA" id="ARBA00021901"/>
    </source>
</evidence>
<dbReference type="InterPro" id="IPR036188">
    <property type="entry name" value="FAD/NAD-bd_sf"/>
</dbReference>
<dbReference type="EC" id="1.4.3.16" evidence="4 11"/>
<evidence type="ECO:0000256" key="13">
    <source>
        <dbReference type="RuleBase" id="RU362049"/>
    </source>
</evidence>
<evidence type="ECO:0000256" key="2">
    <source>
        <dbReference type="ARBA" id="ARBA00004950"/>
    </source>
</evidence>
<accession>A0A4R3KI35</accession>
<dbReference type="PANTHER" id="PTHR42716">
    <property type="entry name" value="L-ASPARTATE OXIDASE"/>
    <property type="match status" value="1"/>
</dbReference>
<dbReference type="Gene3D" id="3.50.50.60">
    <property type="entry name" value="FAD/NAD(P)-binding domain"/>
    <property type="match status" value="1"/>
</dbReference>
<dbReference type="Proteomes" id="UP000295788">
    <property type="component" value="Unassembled WGS sequence"/>
</dbReference>
<dbReference type="Gene3D" id="3.90.700.10">
    <property type="entry name" value="Succinate dehydrogenase/fumarate reductase flavoprotein, catalytic domain"/>
    <property type="match status" value="1"/>
</dbReference>
<evidence type="ECO:0000256" key="1">
    <source>
        <dbReference type="ARBA" id="ARBA00001974"/>
    </source>
</evidence>
<dbReference type="Pfam" id="PF02910">
    <property type="entry name" value="Succ_DH_flav_C"/>
    <property type="match status" value="1"/>
</dbReference>
<dbReference type="InterPro" id="IPR005288">
    <property type="entry name" value="NadB"/>
</dbReference>
<evidence type="ECO:0000256" key="9">
    <source>
        <dbReference type="ARBA" id="ARBA00023002"/>
    </source>
</evidence>
<comment type="catalytic activity">
    <reaction evidence="10">
        <text>L-aspartate + O2 = iminosuccinate + H2O2</text>
        <dbReference type="Rhea" id="RHEA:25876"/>
        <dbReference type="ChEBI" id="CHEBI:15379"/>
        <dbReference type="ChEBI" id="CHEBI:16240"/>
        <dbReference type="ChEBI" id="CHEBI:29991"/>
        <dbReference type="ChEBI" id="CHEBI:77875"/>
        <dbReference type="EC" id="1.4.3.16"/>
    </reaction>
    <physiologicalReaction direction="left-to-right" evidence="10">
        <dbReference type="Rhea" id="RHEA:25877"/>
    </physiologicalReaction>
</comment>
<dbReference type="GO" id="GO:0033765">
    <property type="term" value="F:steroid dehydrogenase activity, acting on the CH-CH group of donors"/>
    <property type="evidence" value="ECO:0007669"/>
    <property type="project" value="UniProtKB-ARBA"/>
</dbReference>
<evidence type="ECO:0000259" key="15">
    <source>
        <dbReference type="Pfam" id="PF02910"/>
    </source>
</evidence>
<dbReference type="SUPFAM" id="SSF51905">
    <property type="entry name" value="FAD/NAD(P)-binding domain"/>
    <property type="match status" value="1"/>
</dbReference>
<dbReference type="EMBL" id="SMAB01000006">
    <property type="protein sequence ID" value="TCS83173.1"/>
    <property type="molecule type" value="Genomic_DNA"/>
</dbReference>
<feature type="domain" description="FAD-dependent oxidoreductase 2 FAD-binding" evidence="14">
    <location>
        <begin position="7"/>
        <end position="372"/>
    </location>
</feature>
<feature type="active site" description="Proton acceptor" evidence="12">
    <location>
        <position position="274"/>
    </location>
</feature>
<dbReference type="PRINTS" id="PR00368">
    <property type="entry name" value="FADPNR"/>
</dbReference>
<keyword evidence="9 13" id="KW-0560">Oxidoreductase</keyword>
<sequence length="529" mass="58921">METIKADVLIIGSGIAGLYAAKLLSNKKKVILITKSNVTHSNSYLAQGGIAASIYEKDHWKNHYLDTLTAGNFHHIEEATELMIKHAPDLIKELIQLGVPFDRQENGSLSLGREGGHHKRRIVHAGGDATGKNVINHLLKSIENEIRIDEQVTAYDLVIFEGHCVGAIAKNRKDETIFYQAQHTIMATGGAGGLYPVTSNSPTITGDGLAMAYRAGAELADLEFMQFHPTVLFYDGKAHGLISEAVRGEGAKLVNQDGISIMEGIHPLKDLAPRDVVARQIYDVMNQGDQVFLDISMIKDFSKRFPSITQICIESGLDLQIQLLPISPAAHFLMGGIKTNSSGETSIPRLYAIGETAFTGVHGSNRLASNSLLEGLFFAKQTAESILLKIDIEGEPLFPFPFIHESNQQIEISLPSQEEIREIMLKYVGIVRTPEGLTFAKQWFESFLSTINVIKTILLTKDQLTRLNMLTVGWLMITSALERKESRGAHFRTDFPNEDELNWRKRYIVRRRETNEYDQIKETFATAIY</sequence>
<dbReference type="PIRSF" id="PIRSF000171">
    <property type="entry name" value="SDHA_APRA_LASPO"/>
    <property type="match status" value="1"/>
</dbReference>
<dbReference type="GO" id="GO:0008734">
    <property type="term" value="F:L-aspartate oxidase activity"/>
    <property type="evidence" value="ECO:0007669"/>
    <property type="project" value="UniProtKB-UniRule"/>
</dbReference>
<comment type="similarity">
    <text evidence="3 13">Belongs to the FAD-dependent oxidoreductase 2 family. NadB subfamily.</text>
</comment>